<evidence type="ECO:0000313" key="1">
    <source>
        <dbReference type="EMBL" id="KKN21607.1"/>
    </source>
</evidence>
<accession>A0A0F9PAQ6</accession>
<sequence length="101" mass="12197">MEQVKYNRLAALIILITLISLVWAGVQPPRYSELDLRFMKADLITICVVRMDIELEECWEMFEDIIDHMPDETWDCYEPYKDDWTDYRNGMRIIQCIIEEM</sequence>
<dbReference type="EMBL" id="LAZR01003132">
    <property type="protein sequence ID" value="KKN21607.1"/>
    <property type="molecule type" value="Genomic_DNA"/>
</dbReference>
<protein>
    <submittedName>
        <fullName evidence="1">Uncharacterized protein</fullName>
    </submittedName>
</protein>
<comment type="caution">
    <text evidence="1">The sequence shown here is derived from an EMBL/GenBank/DDBJ whole genome shotgun (WGS) entry which is preliminary data.</text>
</comment>
<proteinExistence type="predicted"/>
<name>A0A0F9PAQ6_9ZZZZ</name>
<gene>
    <name evidence="1" type="ORF">LCGC14_0923490</name>
</gene>
<dbReference type="AlphaFoldDB" id="A0A0F9PAQ6"/>
<reference evidence="1" key="1">
    <citation type="journal article" date="2015" name="Nature">
        <title>Complex archaea that bridge the gap between prokaryotes and eukaryotes.</title>
        <authorList>
            <person name="Spang A."/>
            <person name="Saw J.H."/>
            <person name="Jorgensen S.L."/>
            <person name="Zaremba-Niedzwiedzka K."/>
            <person name="Martijn J."/>
            <person name="Lind A.E."/>
            <person name="van Eijk R."/>
            <person name="Schleper C."/>
            <person name="Guy L."/>
            <person name="Ettema T.J."/>
        </authorList>
    </citation>
    <scope>NUCLEOTIDE SEQUENCE</scope>
</reference>
<organism evidence="1">
    <name type="scientific">marine sediment metagenome</name>
    <dbReference type="NCBI Taxonomy" id="412755"/>
    <lineage>
        <taxon>unclassified sequences</taxon>
        <taxon>metagenomes</taxon>
        <taxon>ecological metagenomes</taxon>
    </lineage>
</organism>